<keyword evidence="6" id="KW-1185">Reference proteome</keyword>
<dbReference type="FunFam" id="3.40.50.980:FF:000001">
    <property type="entry name" value="Non-ribosomal peptide synthetase"/>
    <property type="match status" value="1"/>
</dbReference>
<dbReference type="Pfam" id="PF00550">
    <property type="entry name" value="PP-binding"/>
    <property type="match status" value="1"/>
</dbReference>
<name>A0A4R4WQS8_9ACTN</name>
<organism evidence="5 6">
    <name type="scientific">Nonomuraea diastatica</name>
    <dbReference type="NCBI Taxonomy" id="1848329"/>
    <lineage>
        <taxon>Bacteria</taxon>
        <taxon>Bacillati</taxon>
        <taxon>Actinomycetota</taxon>
        <taxon>Actinomycetes</taxon>
        <taxon>Streptosporangiales</taxon>
        <taxon>Streptosporangiaceae</taxon>
        <taxon>Nonomuraea</taxon>
    </lineage>
</organism>
<evidence type="ECO:0000313" key="6">
    <source>
        <dbReference type="Proteomes" id="UP000294543"/>
    </source>
</evidence>
<feature type="region of interest" description="Disordered" evidence="3">
    <location>
        <begin position="1"/>
        <end position="22"/>
    </location>
</feature>
<evidence type="ECO:0000256" key="3">
    <source>
        <dbReference type="SAM" id="MobiDB-lite"/>
    </source>
</evidence>
<dbReference type="InterPro" id="IPR045851">
    <property type="entry name" value="AMP-bd_C_sf"/>
</dbReference>
<dbReference type="InterPro" id="IPR000873">
    <property type="entry name" value="AMP-dep_synth/lig_dom"/>
</dbReference>
<dbReference type="PROSITE" id="PS50075">
    <property type="entry name" value="CARRIER"/>
    <property type="match status" value="1"/>
</dbReference>
<reference evidence="5 6" key="1">
    <citation type="submission" date="2019-03" db="EMBL/GenBank/DDBJ databases">
        <title>Draft genome sequences of novel Actinobacteria.</title>
        <authorList>
            <person name="Sahin N."/>
            <person name="Ay H."/>
            <person name="Saygin H."/>
        </authorList>
    </citation>
    <scope>NUCLEOTIDE SEQUENCE [LARGE SCALE GENOMIC DNA]</scope>
    <source>
        <strain evidence="5 6">KC712</strain>
    </source>
</reference>
<dbReference type="AlphaFoldDB" id="A0A4R4WQS8"/>
<dbReference type="Gene3D" id="3.40.50.12780">
    <property type="entry name" value="N-terminal domain of ligase-like"/>
    <property type="match status" value="1"/>
</dbReference>
<dbReference type="Gene3D" id="1.10.1200.10">
    <property type="entry name" value="ACP-like"/>
    <property type="match status" value="1"/>
</dbReference>
<dbReference type="InterPro" id="IPR009081">
    <property type="entry name" value="PP-bd_ACP"/>
</dbReference>
<dbReference type="PROSITE" id="PS00012">
    <property type="entry name" value="PHOSPHOPANTETHEINE"/>
    <property type="match status" value="1"/>
</dbReference>
<dbReference type="Gene3D" id="3.30.300.30">
    <property type="match status" value="1"/>
</dbReference>
<keyword evidence="1" id="KW-0596">Phosphopantetheine</keyword>
<dbReference type="PANTHER" id="PTHR45527">
    <property type="entry name" value="NONRIBOSOMAL PEPTIDE SYNTHETASE"/>
    <property type="match status" value="1"/>
</dbReference>
<dbReference type="InterPro" id="IPR006162">
    <property type="entry name" value="Ppantetheine_attach_site"/>
</dbReference>
<accession>A0A4R4WQS8</accession>
<sequence length="767" mass="83500">MTMTSLPLSRPVGGDRSWPAHRRPVVLPDRAGRQPDRYAVTAVAVLLHRYTGESDLVIAYGNGVIRVRVTGESPAWDLMATVAAATPEPYAGQACHAAVAATPETLIAPITVLVREDGAELVMSRAEFDDDACTQYAAHLTRIIEAIAAEPRTPVRDIALLSPGEAGRVLFEWNQTDEPVPPAFFHETIADIAATAPDRIAVAWPGGRLTFRELDERANQLARRMSRKGVRPRTAVGVCFPRGPESLIAQLACFKLAAAAILLDPDFPADRIRYMIDDAAAVVTLTLRAHEDKVTGNCPVLALDADDWRTEPAGPVREPVHADDLIHICYTSGSTGAPKAVMVRHGACRNLVYSMRTLCGMTSESRGTWLAAPGYGMVEVECFSVLSAGAPVHIPEPSVVTSPEWLRDWFVSNRITHTLLMKTMAERLWTLEWPEGTALSNIRICGERVQTWPSADLPFHVLNLYGSAEATVVAMCDLTELGESLGPGGRARRTPPIGRPTPNVKTYVLGDDLKPVPPGVIGELCVAGDSLSAGYLNRPEATRERWIPNPIDPDRHPVLYRSGDSARYWTDGSIEIVGRTDGQVKVRGNRVHLGEIEVVLADHPGVRQAAVLAKKDAQGDTRLVAYIEPEAGATPAVREIRRELGRTLPAFMVPSAYVIGTFPTSTNGKIDRNALPEPPRSRPDVDAPYQEPRTPVEHTLRRMWADLLDLEGIGVLDNFFELGGDSVRAAKLAGRICRLFEVGLELDELFDEASIEQMALAIAAARV</sequence>
<dbReference type="InterPro" id="IPR042099">
    <property type="entry name" value="ANL_N_sf"/>
</dbReference>
<evidence type="ECO:0000256" key="1">
    <source>
        <dbReference type="ARBA" id="ARBA00022450"/>
    </source>
</evidence>
<comment type="caution">
    <text evidence="5">The sequence shown here is derived from an EMBL/GenBank/DDBJ whole genome shotgun (WGS) entry which is preliminary data.</text>
</comment>
<dbReference type="GO" id="GO:0031177">
    <property type="term" value="F:phosphopantetheine binding"/>
    <property type="evidence" value="ECO:0007669"/>
    <property type="project" value="TreeGrafter"/>
</dbReference>
<dbReference type="GO" id="GO:0043041">
    <property type="term" value="P:amino acid activation for nonribosomal peptide biosynthetic process"/>
    <property type="evidence" value="ECO:0007669"/>
    <property type="project" value="TreeGrafter"/>
</dbReference>
<feature type="region of interest" description="Disordered" evidence="3">
    <location>
        <begin position="668"/>
        <end position="691"/>
    </location>
</feature>
<dbReference type="GO" id="GO:0044550">
    <property type="term" value="P:secondary metabolite biosynthetic process"/>
    <property type="evidence" value="ECO:0007669"/>
    <property type="project" value="TreeGrafter"/>
</dbReference>
<keyword evidence="2" id="KW-0597">Phosphoprotein</keyword>
<proteinExistence type="predicted"/>
<protein>
    <submittedName>
        <fullName evidence="5">Amino acid adenylation domain-containing protein</fullName>
    </submittedName>
</protein>
<evidence type="ECO:0000313" key="5">
    <source>
        <dbReference type="EMBL" id="TDD17260.1"/>
    </source>
</evidence>
<dbReference type="InterPro" id="IPR010071">
    <property type="entry name" value="AA_adenyl_dom"/>
</dbReference>
<dbReference type="Pfam" id="PF00501">
    <property type="entry name" value="AMP-binding"/>
    <property type="match status" value="1"/>
</dbReference>
<dbReference type="OrthoDB" id="3802848at2"/>
<dbReference type="Gene3D" id="3.30.559.30">
    <property type="entry name" value="Nonribosomal peptide synthetase, condensation domain"/>
    <property type="match status" value="1"/>
</dbReference>
<dbReference type="PROSITE" id="PS00455">
    <property type="entry name" value="AMP_BINDING"/>
    <property type="match status" value="1"/>
</dbReference>
<evidence type="ECO:0000259" key="4">
    <source>
        <dbReference type="PROSITE" id="PS50075"/>
    </source>
</evidence>
<gene>
    <name evidence="5" type="ORF">E1294_28525</name>
</gene>
<dbReference type="NCBIfam" id="TIGR01733">
    <property type="entry name" value="AA-adenyl-dom"/>
    <property type="match status" value="1"/>
</dbReference>
<feature type="domain" description="Carrier" evidence="4">
    <location>
        <begin position="691"/>
        <end position="766"/>
    </location>
</feature>
<evidence type="ECO:0000256" key="2">
    <source>
        <dbReference type="ARBA" id="ARBA00022553"/>
    </source>
</evidence>
<dbReference type="Pfam" id="PF13193">
    <property type="entry name" value="AMP-binding_C"/>
    <property type="match status" value="1"/>
</dbReference>
<feature type="compositionally biased region" description="Basic and acidic residues" evidence="3">
    <location>
        <begin position="669"/>
        <end position="685"/>
    </location>
</feature>
<dbReference type="InterPro" id="IPR020845">
    <property type="entry name" value="AMP-binding_CS"/>
</dbReference>
<dbReference type="PANTHER" id="PTHR45527:SF1">
    <property type="entry name" value="FATTY ACID SYNTHASE"/>
    <property type="match status" value="1"/>
</dbReference>
<dbReference type="InterPro" id="IPR025110">
    <property type="entry name" value="AMP-bd_C"/>
</dbReference>
<dbReference type="GO" id="GO:0005737">
    <property type="term" value="C:cytoplasm"/>
    <property type="evidence" value="ECO:0007669"/>
    <property type="project" value="TreeGrafter"/>
</dbReference>
<dbReference type="EMBL" id="SMKP01000090">
    <property type="protein sequence ID" value="TDD17260.1"/>
    <property type="molecule type" value="Genomic_DNA"/>
</dbReference>
<dbReference type="CDD" id="cd05930">
    <property type="entry name" value="A_NRPS"/>
    <property type="match status" value="1"/>
</dbReference>
<dbReference type="RefSeq" id="WP_132513379.1">
    <property type="nucleotide sequence ID" value="NZ_SMKP01000090.1"/>
</dbReference>
<dbReference type="SUPFAM" id="SSF56801">
    <property type="entry name" value="Acetyl-CoA synthetase-like"/>
    <property type="match status" value="1"/>
</dbReference>
<dbReference type="Proteomes" id="UP000294543">
    <property type="component" value="Unassembled WGS sequence"/>
</dbReference>
<dbReference type="SUPFAM" id="SSF47336">
    <property type="entry name" value="ACP-like"/>
    <property type="match status" value="1"/>
</dbReference>
<dbReference type="InterPro" id="IPR036736">
    <property type="entry name" value="ACP-like_sf"/>
</dbReference>